<dbReference type="Proteomes" id="UP000250266">
    <property type="component" value="Unassembled WGS sequence"/>
</dbReference>
<evidence type="ECO:0000313" key="3">
    <source>
        <dbReference type="EMBL" id="OCK72942.1"/>
    </source>
</evidence>
<dbReference type="GO" id="GO:0005737">
    <property type="term" value="C:cytoplasm"/>
    <property type="evidence" value="ECO:0007669"/>
    <property type="project" value="TreeGrafter"/>
</dbReference>
<dbReference type="GO" id="GO:0004197">
    <property type="term" value="F:cysteine-type endopeptidase activity"/>
    <property type="evidence" value="ECO:0007669"/>
    <property type="project" value="InterPro"/>
</dbReference>
<dbReference type="AlphaFoldDB" id="A0A8E2DWF0"/>
<evidence type="ECO:0000256" key="1">
    <source>
        <dbReference type="ARBA" id="ARBA00009005"/>
    </source>
</evidence>
<dbReference type="InterPro" id="IPR011600">
    <property type="entry name" value="Pept_C14_caspase"/>
</dbReference>
<organism evidence="3 4">
    <name type="scientific">Lepidopterella palustris CBS 459.81</name>
    <dbReference type="NCBI Taxonomy" id="1314670"/>
    <lineage>
        <taxon>Eukaryota</taxon>
        <taxon>Fungi</taxon>
        <taxon>Dikarya</taxon>
        <taxon>Ascomycota</taxon>
        <taxon>Pezizomycotina</taxon>
        <taxon>Dothideomycetes</taxon>
        <taxon>Pleosporomycetidae</taxon>
        <taxon>Mytilinidiales</taxon>
        <taxon>Argynnaceae</taxon>
        <taxon>Lepidopterella</taxon>
    </lineage>
</organism>
<evidence type="ECO:0000313" key="4">
    <source>
        <dbReference type="Proteomes" id="UP000250266"/>
    </source>
</evidence>
<dbReference type="PANTHER" id="PTHR48104:SF30">
    <property type="entry name" value="METACASPASE-1"/>
    <property type="match status" value="1"/>
</dbReference>
<sequence>MDKSLVSVTHYTILATKKYLRNLPYPVHIDVLLATSPTDPQSCSPIEDPQLWPTYGNVKASFQNITLMAKPGDFVHVHYSGHGTRIEPSPTNQYIGDVALVLLEGQNGNMIRYLREVELAHIINTIVQKGVLVTLVLDCCFSGGVSREEDFNSIRSLSYSAKVDAAYLPLPKESVSVPINNTGSRDGSMLPNWLINPDKYTILAVCGPHEVAREIALKDGKRHGALFYLLLDTLS</sequence>
<dbReference type="Pfam" id="PF00656">
    <property type="entry name" value="Peptidase_C14"/>
    <property type="match status" value="1"/>
</dbReference>
<dbReference type="PANTHER" id="PTHR48104">
    <property type="entry name" value="METACASPASE-4"/>
    <property type="match status" value="1"/>
</dbReference>
<feature type="domain" description="Peptidase C14 caspase" evidence="2">
    <location>
        <begin position="53"/>
        <end position="176"/>
    </location>
</feature>
<keyword evidence="4" id="KW-1185">Reference proteome</keyword>
<gene>
    <name evidence="3" type="ORF">K432DRAFT_451371</name>
</gene>
<protein>
    <recommendedName>
        <fullName evidence="2">Peptidase C14 caspase domain-containing protein</fullName>
    </recommendedName>
</protein>
<dbReference type="GO" id="GO:0006508">
    <property type="term" value="P:proteolysis"/>
    <property type="evidence" value="ECO:0007669"/>
    <property type="project" value="InterPro"/>
</dbReference>
<proteinExistence type="inferred from homology"/>
<comment type="similarity">
    <text evidence="1">Belongs to the peptidase C14B family.</text>
</comment>
<name>A0A8E2DWF0_9PEZI</name>
<dbReference type="InterPro" id="IPR050452">
    <property type="entry name" value="Metacaspase"/>
</dbReference>
<dbReference type="OrthoDB" id="3223806at2759"/>
<evidence type="ECO:0000259" key="2">
    <source>
        <dbReference type="Pfam" id="PF00656"/>
    </source>
</evidence>
<dbReference type="EMBL" id="KV746139">
    <property type="protein sequence ID" value="OCK72942.1"/>
    <property type="molecule type" value="Genomic_DNA"/>
</dbReference>
<accession>A0A8E2DWF0</accession>
<dbReference type="Gene3D" id="3.40.50.1460">
    <property type="match status" value="1"/>
</dbReference>
<reference evidence="3 4" key="1">
    <citation type="journal article" date="2016" name="Nat. Commun.">
        <title>Ectomycorrhizal ecology is imprinted in the genome of the dominant symbiotic fungus Cenococcum geophilum.</title>
        <authorList>
            <consortium name="DOE Joint Genome Institute"/>
            <person name="Peter M."/>
            <person name="Kohler A."/>
            <person name="Ohm R.A."/>
            <person name="Kuo A."/>
            <person name="Krutzmann J."/>
            <person name="Morin E."/>
            <person name="Arend M."/>
            <person name="Barry K.W."/>
            <person name="Binder M."/>
            <person name="Choi C."/>
            <person name="Clum A."/>
            <person name="Copeland A."/>
            <person name="Grisel N."/>
            <person name="Haridas S."/>
            <person name="Kipfer T."/>
            <person name="LaButti K."/>
            <person name="Lindquist E."/>
            <person name="Lipzen A."/>
            <person name="Maire R."/>
            <person name="Meier B."/>
            <person name="Mihaltcheva S."/>
            <person name="Molinier V."/>
            <person name="Murat C."/>
            <person name="Poggeler S."/>
            <person name="Quandt C.A."/>
            <person name="Sperisen C."/>
            <person name="Tritt A."/>
            <person name="Tisserant E."/>
            <person name="Crous P.W."/>
            <person name="Henrissat B."/>
            <person name="Nehls U."/>
            <person name="Egli S."/>
            <person name="Spatafora J.W."/>
            <person name="Grigoriev I.V."/>
            <person name="Martin F.M."/>
        </authorList>
    </citation>
    <scope>NUCLEOTIDE SEQUENCE [LARGE SCALE GENOMIC DNA]</scope>
    <source>
        <strain evidence="3 4">CBS 459.81</strain>
    </source>
</reference>